<sequence length="129" mass="14893">MHPGAHQYPLDPPRRLHLQIQFLMSKRNWFDDITQQRPTAGSQAILAGKSMIRASSYLIQVIHLTHGKEYPIQYGIGQFIGSDRFFVTRYQKKGYWIAHPIRYPEYRIAAGSIALRYRSNTNPVSVGSF</sequence>
<dbReference type="Proteomes" id="UP000325313">
    <property type="component" value="Unassembled WGS sequence"/>
</dbReference>
<evidence type="ECO:0000313" key="1">
    <source>
        <dbReference type="EMBL" id="KAA1100884.1"/>
    </source>
</evidence>
<protein>
    <submittedName>
        <fullName evidence="1">Uncharacterized protein</fullName>
    </submittedName>
</protein>
<gene>
    <name evidence="1" type="ORF">PGTUg99_031967</name>
</gene>
<evidence type="ECO:0000313" key="2">
    <source>
        <dbReference type="Proteomes" id="UP000325313"/>
    </source>
</evidence>
<comment type="caution">
    <text evidence="1">The sequence shown here is derived from an EMBL/GenBank/DDBJ whole genome shotgun (WGS) entry which is preliminary data.</text>
</comment>
<dbReference type="AlphaFoldDB" id="A0A5B0PJS8"/>
<organism evidence="1 2">
    <name type="scientific">Puccinia graminis f. sp. tritici</name>
    <dbReference type="NCBI Taxonomy" id="56615"/>
    <lineage>
        <taxon>Eukaryota</taxon>
        <taxon>Fungi</taxon>
        <taxon>Dikarya</taxon>
        <taxon>Basidiomycota</taxon>
        <taxon>Pucciniomycotina</taxon>
        <taxon>Pucciniomycetes</taxon>
        <taxon>Pucciniales</taxon>
        <taxon>Pucciniaceae</taxon>
        <taxon>Puccinia</taxon>
    </lineage>
</organism>
<dbReference type="EMBL" id="VDEP01000339">
    <property type="protein sequence ID" value="KAA1100884.1"/>
    <property type="molecule type" value="Genomic_DNA"/>
</dbReference>
<proteinExistence type="predicted"/>
<accession>A0A5B0PJS8</accession>
<reference evidence="1 2" key="1">
    <citation type="submission" date="2019-05" db="EMBL/GenBank/DDBJ databases">
        <title>Emergence of the Ug99 lineage of the wheat stem rust pathogen through somatic hybridization.</title>
        <authorList>
            <person name="Li F."/>
            <person name="Upadhyaya N.M."/>
            <person name="Sperschneider J."/>
            <person name="Matny O."/>
            <person name="Nguyen-Phuc H."/>
            <person name="Mago R."/>
            <person name="Raley C."/>
            <person name="Miller M.E."/>
            <person name="Silverstein K.A.T."/>
            <person name="Henningsen E."/>
            <person name="Hirsch C.D."/>
            <person name="Visser B."/>
            <person name="Pretorius Z.A."/>
            <person name="Steffenson B.J."/>
            <person name="Schwessinger B."/>
            <person name="Dodds P.N."/>
            <person name="Figueroa M."/>
        </authorList>
    </citation>
    <scope>NUCLEOTIDE SEQUENCE [LARGE SCALE GENOMIC DNA]</scope>
    <source>
        <strain evidence="1 2">Ug99</strain>
    </source>
</reference>
<name>A0A5B0PJS8_PUCGR</name>